<evidence type="ECO:0000313" key="3">
    <source>
        <dbReference type="Proteomes" id="UP000199103"/>
    </source>
</evidence>
<organism evidence="2 3">
    <name type="scientific">Microlunatus soli</name>
    <dbReference type="NCBI Taxonomy" id="630515"/>
    <lineage>
        <taxon>Bacteria</taxon>
        <taxon>Bacillati</taxon>
        <taxon>Actinomycetota</taxon>
        <taxon>Actinomycetes</taxon>
        <taxon>Propionibacteriales</taxon>
        <taxon>Propionibacteriaceae</taxon>
        <taxon>Microlunatus</taxon>
    </lineage>
</organism>
<evidence type="ECO:0000313" key="2">
    <source>
        <dbReference type="EMBL" id="SDT45081.1"/>
    </source>
</evidence>
<keyword evidence="1" id="KW-0812">Transmembrane</keyword>
<evidence type="ECO:0000256" key="1">
    <source>
        <dbReference type="SAM" id="Phobius"/>
    </source>
</evidence>
<dbReference type="EMBL" id="LT629772">
    <property type="protein sequence ID" value="SDT45081.1"/>
    <property type="molecule type" value="Genomic_DNA"/>
</dbReference>
<sequence length="49" mass="5215">MNEDHGSGAGARTEGKYKLELVITWAIVGIPLLYGIVNAIKAVVQLFTG</sequence>
<dbReference type="Proteomes" id="UP000199103">
    <property type="component" value="Chromosome I"/>
</dbReference>
<reference evidence="2 3" key="1">
    <citation type="submission" date="2016-10" db="EMBL/GenBank/DDBJ databases">
        <authorList>
            <person name="de Groot N.N."/>
        </authorList>
    </citation>
    <scope>NUCLEOTIDE SEQUENCE [LARGE SCALE GENOMIC DNA]</scope>
    <source>
        <strain evidence="2 3">DSM 21800</strain>
    </source>
</reference>
<dbReference type="AlphaFoldDB" id="A0A1H2AGJ3"/>
<keyword evidence="1" id="KW-0472">Membrane</keyword>
<protein>
    <submittedName>
        <fullName evidence="2">Uncharacterized protein</fullName>
    </submittedName>
</protein>
<name>A0A1H2AGJ3_9ACTN</name>
<dbReference type="RefSeq" id="WP_172836250.1">
    <property type="nucleotide sequence ID" value="NZ_LT629772.1"/>
</dbReference>
<feature type="transmembrane region" description="Helical" evidence="1">
    <location>
        <begin position="22"/>
        <end position="44"/>
    </location>
</feature>
<gene>
    <name evidence="2" type="ORF">SAMN04489812_5920</name>
</gene>
<keyword evidence="3" id="KW-1185">Reference proteome</keyword>
<accession>A0A1H2AGJ3</accession>
<proteinExistence type="predicted"/>
<keyword evidence="1" id="KW-1133">Transmembrane helix</keyword>